<evidence type="ECO:0008006" key="4">
    <source>
        <dbReference type="Google" id="ProtNLM"/>
    </source>
</evidence>
<evidence type="ECO:0000256" key="1">
    <source>
        <dbReference type="SAM" id="SignalP"/>
    </source>
</evidence>
<evidence type="ECO:0000313" key="3">
    <source>
        <dbReference type="Proteomes" id="UP001517247"/>
    </source>
</evidence>
<protein>
    <recommendedName>
        <fullName evidence="4">Lipoprotein</fullName>
    </recommendedName>
</protein>
<keyword evidence="3" id="KW-1185">Reference proteome</keyword>
<dbReference type="Proteomes" id="UP001517247">
    <property type="component" value="Unassembled WGS sequence"/>
</dbReference>
<feature type="signal peptide" evidence="1">
    <location>
        <begin position="1"/>
        <end position="21"/>
    </location>
</feature>
<proteinExistence type="predicted"/>
<organism evidence="2 3">
    <name type="scientific">Pedobacter ureilyticus</name>
    <dbReference type="NCBI Taxonomy" id="1393051"/>
    <lineage>
        <taxon>Bacteria</taxon>
        <taxon>Pseudomonadati</taxon>
        <taxon>Bacteroidota</taxon>
        <taxon>Sphingobacteriia</taxon>
        <taxon>Sphingobacteriales</taxon>
        <taxon>Sphingobacteriaceae</taxon>
        <taxon>Pedobacter</taxon>
    </lineage>
</organism>
<feature type="chain" id="PRO_5046560406" description="Lipoprotein" evidence="1">
    <location>
        <begin position="22"/>
        <end position="199"/>
    </location>
</feature>
<reference evidence="2 3" key="1">
    <citation type="submission" date="2024-12" db="EMBL/GenBank/DDBJ databases">
        <authorList>
            <person name="Hu S."/>
        </authorList>
    </citation>
    <scope>NUCLEOTIDE SEQUENCE [LARGE SCALE GENOMIC DNA]</scope>
    <source>
        <strain evidence="2 3">THG-T11</strain>
    </source>
</reference>
<dbReference type="RefSeq" id="WP_138721553.1">
    <property type="nucleotide sequence ID" value="NZ_SSHJ02000001.1"/>
</dbReference>
<dbReference type="EMBL" id="SSHJ02000001">
    <property type="protein sequence ID" value="MFN0254392.1"/>
    <property type="molecule type" value="Genomic_DNA"/>
</dbReference>
<dbReference type="PROSITE" id="PS51257">
    <property type="entry name" value="PROKAR_LIPOPROTEIN"/>
    <property type="match status" value="1"/>
</dbReference>
<gene>
    <name evidence="2" type="ORF">E6A44_002350</name>
</gene>
<sequence>MKKVSLLSGAVAMLLMLSSCGSGTIYPQNEGGGKAVKDVVLKHFDPEKQVQELQIKAKDELYGDLGEVTVVYWEGDKQMEQVYDADKGLGEPKETFASKNNMKAQMEKTKTIAIKDFNLEPIPNNVGEAVGLIPEGYENYALNEYVFSFDKDGKAKQYFKINATKKGEGKSQNGRMVSTNYYEFKFTLPEGGKITAVEN</sequence>
<accession>A0ABW9J3D6</accession>
<name>A0ABW9J3D6_9SPHI</name>
<evidence type="ECO:0000313" key="2">
    <source>
        <dbReference type="EMBL" id="MFN0254392.1"/>
    </source>
</evidence>
<comment type="caution">
    <text evidence="2">The sequence shown here is derived from an EMBL/GenBank/DDBJ whole genome shotgun (WGS) entry which is preliminary data.</text>
</comment>
<keyword evidence="1" id="KW-0732">Signal</keyword>